<feature type="region of interest" description="Disordered" evidence="1">
    <location>
        <begin position="329"/>
        <end position="357"/>
    </location>
</feature>
<dbReference type="Proteomes" id="UP000620124">
    <property type="component" value="Unassembled WGS sequence"/>
</dbReference>
<feature type="region of interest" description="Disordered" evidence="1">
    <location>
        <begin position="370"/>
        <end position="419"/>
    </location>
</feature>
<feature type="compositionally biased region" description="Polar residues" evidence="1">
    <location>
        <begin position="649"/>
        <end position="658"/>
    </location>
</feature>
<name>A0A8H6XP45_9AGAR</name>
<dbReference type="AlphaFoldDB" id="A0A8H6XP45"/>
<evidence type="ECO:0000256" key="1">
    <source>
        <dbReference type="SAM" id="MobiDB-lite"/>
    </source>
</evidence>
<evidence type="ECO:0000313" key="3">
    <source>
        <dbReference type="Proteomes" id="UP000620124"/>
    </source>
</evidence>
<feature type="compositionally biased region" description="Basic and acidic residues" evidence="1">
    <location>
        <begin position="410"/>
        <end position="419"/>
    </location>
</feature>
<protein>
    <submittedName>
        <fullName evidence="2">Uncharacterized protein</fullName>
    </submittedName>
</protein>
<keyword evidence="3" id="KW-1185">Reference proteome</keyword>
<dbReference type="OrthoDB" id="3055839at2759"/>
<reference evidence="2" key="1">
    <citation type="submission" date="2020-05" db="EMBL/GenBank/DDBJ databases">
        <title>Mycena genomes resolve the evolution of fungal bioluminescence.</title>
        <authorList>
            <person name="Tsai I.J."/>
        </authorList>
    </citation>
    <scope>NUCLEOTIDE SEQUENCE</scope>
    <source>
        <strain evidence="2">CCC161011</strain>
    </source>
</reference>
<dbReference type="EMBL" id="JACAZI010000015">
    <property type="protein sequence ID" value="KAF7344174.1"/>
    <property type="molecule type" value="Genomic_DNA"/>
</dbReference>
<sequence length="688" mass="77157">MNSEDYDPSSSAARFGHNRQSTEAGYHDVPNINTAMAFDLVQLPRVTSRIVRLGPQTLELWSPNSAQLPFLPGERLADFVPSIPANPAERRYDGHAGKHDCVYFPQYYCSDTTHWPFMRRSLLVSTEDPAYVAFAPLMRYWILSAHSTIGSFAPDFMEQLSTLRRELDSRMDRLRATLPWGSRTWNERPGYPDAVNISALLRIRVWEGAVDLGVAVQRGLREKEGWIAMVEARCRLHHLNKEKLRGLTMPLANDKYIGLWVNGLEEAGVLWHMVAKVPCFIAHEYSSTSSEVHPSTPIFMDLLQGTDAPLLIGNSNPYQQLARAEAARLDSLPRNPSDGRGPHRLALASDEERSSSLHLEDLPAHVRSAEAGGWGVPPDSRDALLSFAPPSPQRAQPQAAAPGGSGQNADEDKAKEDKYAHQPWEKRIPYLSRVPWIVPPSVLPPWEKKWEKWELAEVNDQPAFVYRGAKVKIDAWNEWFDRALGRRLFFGRYTPPPGVVLPERYGAPVPLLPFFVIDGERARPRKPSYWMYPAKVSPSQLVGRPAPLPDLDELPLQEGKGKERKRVVLNGMEVDEPEGVEEDLESSDDDFGEGMDVDACELEPEDLNRQLVHAYRLTRNYQQPAKSQDFKIFQCLVSFPSHSEVGDVTASTRRTTGSVAHGSTEKDDCSSSLLYSTSRVGITEPGLV</sequence>
<comment type="caution">
    <text evidence="2">The sequence shown here is derived from an EMBL/GenBank/DDBJ whole genome shotgun (WGS) entry which is preliminary data.</text>
</comment>
<accession>A0A8H6XP45</accession>
<gene>
    <name evidence="2" type="ORF">MVEN_01707800</name>
</gene>
<feature type="region of interest" description="Disordered" evidence="1">
    <location>
        <begin position="646"/>
        <end position="670"/>
    </location>
</feature>
<feature type="compositionally biased region" description="Low complexity" evidence="1">
    <location>
        <begin position="393"/>
        <end position="402"/>
    </location>
</feature>
<organism evidence="2 3">
    <name type="scientific">Mycena venus</name>
    <dbReference type="NCBI Taxonomy" id="2733690"/>
    <lineage>
        <taxon>Eukaryota</taxon>
        <taxon>Fungi</taxon>
        <taxon>Dikarya</taxon>
        <taxon>Basidiomycota</taxon>
        <taxon>Agaricomycotina</taxon>
        <taxon>Agaricomycetes</taxon>
        <taxon>Agaricomycetidae</taxon>
        <taxon>Agaricales</taxon>
        <taxon>Marasmiineae</taxon>
        <taxon>Mycenaceae</taxon>
        <taxon>Mycena</taxon>
    </lineage>
</organism>
<evidence type="ECO:0000313" key="2">
    <source>
        <dbReference type="EMBL" id="KAF7344174.1"/>
    </source>
</evidence>
<proteinExistence type="predicted"/>